<dbReference type="EMBL" id="MK500578">
    <property type="protein sequence ID" value="QBK92583.1"/>
    <property type="molecule type" value="Genomic_DNA"/>
</dbReference>
<protein>
    <submittedName>
        <fullName evidence="1">Uncharacterized protein</fullName>
    </submittedName>
</protein>
<sequence>MWYILPKHALSFLDKKHSSLIFRIGKDSSRYNKLFSEYCKSTIEKHIELDIYQTRYPYNEKDDYFVIDSRIHGLEWRTHPDLISYVKEADQTTYKIIDIPEGKTFTEFSMENGVFGMIVSDGPAKLV</sequence>
<name>A0A481Z9J7_9VIRU</name>
<proteinExistence type="predicted"/>
<accession>A0A481Z9J7</accession>
<reference evidence="1" key="1">
    <citation type="journal article" date="2019" name="MBio">
        <title>Virus Genomes from Deep Sea Sediments Expand the Ocean Megavirome and Support Independent Origins of Viral Gigantism.</title>
        <authorList>
            <person name="Backstrom D."/>
            <person name="Yutin N."/>
            <person name="Jorgensen S.L."/>
            <person name="Dharamshi J."/>
            <person name="Homa F."/>
            <person name="Zaremba-Niedwiedzka K."/>
            <person name="Spang A."/>
            <person name="Wolf Y.I."/>
            <person name="Koonin E.V."/>
            <person name="Ettema T.J."/>
        </authorList>
    </citation>
    <scope>NUCLEOTIDE SEQUENCE</scope>
</reference>
<organism evidence="1">
    <name type="scientific">Pithovirus LCPAC401</name>
    <dbReference type="NCBI Taxonomy" id="2506595"/>
    <lineage>
        <taxon>Viruses</taxon>
        <taxon>Pithoviruses</taxon>
    </lineage>
</organism>
<evidence type="ECO:0000313" key="1">
    <source>
        <dbReference type="EMBL" id="QBK92583.1"/>
    </source>
</evidence>
<gene>
    <name evidence="1" type="ORF">LCPAC401_02210</name>
</gene>